<dbReference type="RefSeq" id="WP_015098493.1">
    <property type="nucleotide sequence ID" value="NC_019673.1"/>
</dbReference>
<feature type="transmembrane region" description="Helical" evidence="1">
    <location>
        <begin position="152"/>
        <end position="170"/>
    </location>
</feature>
<dbReference type="PATRIC" id="fig|1179773.3.peg.1051"/>
<reference evidence="2 3" key="1">
    <citation type="journal article" date="2012" name="BMC Genomics">
        <title>Complete genome sequence of Saccharothrix espanaensis DSM 44229T and comparison to the other completely sequenced Pseudonocardiaceae.</title>
        <authorList>
            <person name="Strobel T."/>
            <person name="Al-Dilaimi A."/>
            <person name="Blom J."/>
            <person name="Gessner A."/>
            <person name="Kalinowski J."/>
            <person name="Luzhetska M."/>
            <person name="Puhler A."/>
            <person name="Szczepanowski R."/>
            <person name="Bechthold A."/>
            <person name="Ruckert C."/>
        </authorList>
    </citation>
    <scope>NUCLEOTIDE SEQUENCE [LARGE SCALE GENOMIC DNA]</scope>
    <source>
        <strain evidence="3">ATCC 51144 / DSM 44229 / JCM 9112 / NBRC 15066 / NRRL 15764</strain>
    </source>
</reference>
<keyword evidence="1" id="KW-1133">Transmembrane helix</keyword>
<gene>
    <name evidence="2" type="ordered locus">BN6_10520</name>
</gene>
<dbReference type="AlphaFoldDB" id="K0JP86"/>
<feature type="transmembrane region" description="Helical" evidence="1">
    <location>
        <begin position="20"/>
        <end position="41"/>
    </location>
</feature>
<dbReference type="OrthoDB" id="3693622at2"/>
<keyword evidence="1" id="KW-0472">Membrane</keyword>
<accession>K0JP86</accession>
<name>K0JP86_SACES</name>
<evidence type="ECO:0000256" key="1">
    <source>
        <dbReference type="SAM" id="Phobius"/>
    </source>
</evidence>
<dbReference type="Proteomes" id="UP000006281">
    <property type="component" value="Chromosome"/>
</dbReference>
<evidence type="ECO:0000313" key="3">
    <source>
        <dbReference type="Proteomes" id="UP000006281"/>
    </source>
</evidence>
<dbReference type="HOGENOM" id="CLU_1418820_0_0_11"/>
<keyword evidence="1" id="KW-0812">Transmembrane</keyword>
<dbReference type="EMBL" id="HE804045">
    <property type="protein sequence ID" value="CCH28380.1"/>
    <property type="molecule type" value="Genomic_DNA"/>
</dbReference>
<dbReference type="KEGG" id="sesp:BN6_10520"/>
<feature type="transmembrane region" description="Helical" evidence="1">
    <location>
        <begin position="190"/>
        <end position="208"/>
    </location>
</feature>
<sequence length="213" mass="22391">MPLTTRVRVAVCLVRPLSRAIDWGPFAAVLVALVGLAVATGDDVRPFNLAATVRLAALLLGATAGFALVDAAATVTAAVPVPRWLRQWTRTLIAALVACAAWGLVFGVLAWRSAPGSDLGAPGYALEAVVCVGFGLACTAAVARRHGTDRSAAVIGSAVLLALAAGTLFYPGRVWPLPSEPDWDSVHTAWWFALPIPLVVLVLANREARRQRR</sequence>
<proteinExistence type="predicted"/>
<dbReference type="eggNOG" id="ENOG5032AG7">
    <property type="taxonomic scope" value="Bacteria"/>
</dbReference>
<organism evidence="2 3">
    <name type="scientific">Saccharothrix espanaensis (strain ATCC 51144 / DSM 44229 / JCM 9112 / NBRC 15066 / NRRL 15764)</name>
    <dbReference type="NCBI Taxonomy" id="1179773"/>
    <lineage>
        <taxon>Bacteria</taxon>
        <taxon>Bacillati</taxon>
        <taxon>Actinomycetota</taxon>
        <taxon>Actinomycetes</taxon>
        <taxon>Pseudonocardiales</taxon>
        <taxon>Pseudonocardiaceae</taxon>
        <taxon>Saccharothrix</taxon>
    </lineage>
</organism>
<dbReference type="STRING" id="1179773.BN6_10520"/>
<protein>
    <submittedName>
        <fullName evidence="2">Uncharacterized protein</fullName>
    </submittedName>
</protein>
<keyword evidence="3" id="KW-1185">Reference proteome</keyword>
<feature type="transmembrane region" description="Helical" evidence="1">
    <location>
        <begin position="123"/>
        <end position="143"/>
    </location>
</feature>
<feature type="transmembrane region" description="Helical" evidence="1">
    <location>
        <begin position="53"/>
        <end position="79"/>
    </location>
</feature>
<evidence type="ECO:0000313" key="2">
    <source>
        <dbReference type="EMBL" id="CCH28380.1"/>
    </source>
</evidence>
<feature type="transmembrane region" description="Helical" evidence="1">
    <location>
        <begin position="91"/>
        <end position="111"/>
    </location>
</feature>